<dbReference type="RefSeq" id="WP_382420711.1">
    <property type="nucleotide sequence ID" value="NZ_JBHSCW010000001.1"/>
</dbReference>
<evidence type="ECO:0000313" key="4">
    <source>
        <dbReference type="Proteomes" id="UP001595799"/>
    </source>
</evidence>
<feature type="domain" description="Protein CR006 P-loop" evidence="2">
    <location>
        <begin position="14"/>
        <end position="737"/>
    </location>
</feature>
<feature type="coiled-coil region" evidence="1">
    <location>
        <begin position="284"/>
        <end position="311"/>
    </location>
</feature>
<proteinExistence type="predicted"/>
<reference evidence="4" key="1">
    <citation type="journal article" date="2019" name="Int. J. Syst. Evol. Microbiol.">
        <title>The Global Catalogue of Microorganisms (GCM) 10K type strain sequencing project: providing services to taxonomists for standard genome sequencing and annotation.</title>
        <authorList>
            <consortium name="The Broad Institute Genomics Platform"/>
            <consortium name="The Broad Institute Genome Sequencing Center for Infectious Disease"/>
            <person name="Wu L."/>
            <person name="Ma J."/>
        </authorList>
    </citation>
    <scope>NUCLEOTIDE SEQUENCE [LARGE SCALE GENOMIC DNA]</scope>
    <source>
        <strain evidence="4">CECT 8472</strain>
    </source>
</reference>
<protein>
    <submittedName>
        <fullName evidence="3">AAA family ATPase</fullName>
    </submittedName>
</protein>
<sequence length="764" mass="86725">MPVEKIILIKNIGRFRDARASGDVKFKKYNVVFAENGRGKTTVCAILRALRENQPAYITGRKTLAAIDAPEVQIRLNGTTATFSNGTWNQTDPHLAVFDGQFVTENVYAGDAVEPEQRRNLYRVMVGPEGVGMVRRMDELDKENRQKSREIREIQQQINEHVPQDMTFDDFLNLAEDPEIATKIEDQERAVQAAQRADQIQQRAELRPVDLPRLPNDFTAVLVRTLEGIAADAEEKVKQQIAKHQMHDRGEAWLSEGLNYIHEEDDCPFCGQSLDRIDLIDAYRAYFSEEYEQLKSEISNLMARVDAELGEQAFSAVERTVHQNSTDLEFWQQYVTIAPPAIDDLVSLIQVLRDLRQAALSLLERKAAAPLDSISPSEAYTQAKQDYSTATESITRYNEYVNAANRIIRDKKEEVAGTDLQAARSELDRRKAVKTRYTNRIRQICDLYVQKNSEKRQQDEEKEQLRSRIDDHTNRIISTYQQSINNYLDRFNAGFRITGTSHSYQGGTPTTHYQLLINDTPINLGRADTSLETPSFKNTLSAGDRSTLALAFFLAQLEQDPDRASKSVVLDDPFTSQDSFRRNQTALQVRRLGDVVAQVIVLSHDIGFLKLVWDKLAATASHERKSLWLARVAEGNTRIAEWDIEEAVKDRFEMSRDALQRFYSFNEGNAGDVIQKIRPVLEAYYKAVAWGVFQGDDTLGVMVGKIRDLPGDHELRAVEDELEEINEYCRSHSHGEAPGGIAEPIDDGELQAYVKKTLRLVGSF</sequence>
<feature type="coiled-coil region" evidence="1">
    <location>
        <begin position="448"/>
        <end position="475"/>
    </location>
</feature>
<dbReference type="PANTHER" id="PTHR32182:SF22">
    <property type="entry name" value="ATP-DEPENDENT ENDONUCLEASE, OLD FAMILY-RELATED"/>
    <property type="match status" value="1"/>
</dbReference>
<keyword evidence="1" id="KW-0175">Coiled coil</keyword>
<comment type="caution">
    <text evidence="3">The sequence shown here is derived from an EMBL/GenBank/DDBJ whole genome shotgun (WGS) entry which is preliminary data.</text>
</comment>
<name>A0ABV8UGH0_9PROT</name>
<gene>
    <name evidence="3" type="ORF">ACFOW6_02320</name>
</gene>
<dbReference type="Proteomes" id="UP001595799">
    <property type="component" value="Unassembled WGS sequence"/>
</dbReference>
<dbReference type="Gene3D" id="3.40.50.300">
    <property type="entry name" value="P-loop containing nucleotide triphosphate hydrolases"/>
    <property type="match status" value="1"/>
</dbReference>
<dbReference type="EMBL" id="JBHSCW010000001">
    <property type="protein sequence ID" value="MFC4350372.1"/>
    <property type="molecule type" value="Genomic_DNA"/>
</dbReference>
<dbReference type="InterPro" id="IPR026866">
    <property type="entry name" value="CR006_AAA"/>
</dbReference>
<dbReference type="Pfam" id="PF13166">
    <property type="entry name" value="AAA_13"/>
    <property type="match status" value="1"/>
</dbReference>
<accession>A0ABV8UGH0</accession>
<dbReference type="InterPro" id="IPR027417">
    <property type="entry name" value="P-loop_NTPase"/>
</dbReference>
<keyword evidence="4" id="KW-1185">Reference proteome</keyword>
<dbReference type="CDD" id="cd00267">
    <property type="entry name" value="ABC_ATPase"/>
    <property type="match status" value="1"/>
</dbReference>
<evidence type="ECO:0000259" key="2">
    <source>
        <dbReference type="Pfam" id="PF13166"/>
    </source>
</evidence>
<dbReference type="PANTHER" id="PTHR32182">
    <property type="entry name" value="DNA REPLICATION AND REPAIR PROTEIN RECF"/>
    <property type="match status" value="1"/>
</dbReference>
<organism evidence="3 4">
    <name type="scientific">Fodinicurvata halophila</name>
    <dbReference type="NCBI Taxonomy" id="1419723"/>
    <lineage>
        <taxon>Bacteria</taxon>
        <taxon>Pseudomonadati</taxon>
        <taxon>Pseudomonadota</taxon>
        <taxon>Alphaproteobacteria</taxon>
        <taxon>Rhodospirillales</taxon>
        <taxon>Rhodovibrionaceae</taxon>
        <taxon>Fodinicurvata</taxon>
    </lineage>
</organism>
<evidence type="ECO:0000256" key="1">
    <source>
        <dbReference type="SAM" id="Coils"/>
    </source>
</evidence>
<dbReference type="SUPFAM" id="SSF52540">
    <property type="entry name" value="P-loop containing nucleoside triphosphate hydrolases"/>
    <property type="match status" value="1"/>
</dbReference>
<evidence type="ECO:0000313" key="3">
    <source>
        <dbReference type="EMBL" id="MFC4350372.1"/>
    </source>
</evidence>